<reference evidence="3" key="2">
    <citation type="journal article" date="2015" name="J. Proteomics">
        <title>Sexual differences in the sialomes of the zebra tick, Rhipicephalus pulchellus.</title>
        <authorList>
            <person name="Tan A.W."/>
            <person name="Francischetti I.M."/>
            <person name="Slovak M."/>
            <person name="Kini R.M."/>
            <person name="Ribeiro J.M."/>
        </authorList>
    </citation>
    <scope>NUCLEOTIDE SEQUENCE</scope>
    <source>
        <tissue evidence="3">Salivary gland</tissue>
    </source>
</reference>
<feature type="domain" description="GIY-YIG" evidence="1">
    <location>
        <begin position="685"/>
        <end position="779"/>
    </location>
</feature>
<dbReference type="PANTHER" id="PTHR21301:SF10">
    <property type="entry name" value="REVERSE TRANSCRIPTASE DOMAIN-CONTAINING PROTEIN"/>
    <property type="match status" value="1"/>
</dbReference>
<dbReference type="EMBL" id="GACK01000300">
    <property type="protein sequence ID" value="JAA64734.1"/>
    <property type="molecule type" value="mRNA"/>
</dbReference>
<proteinExistence type="evidence at transcript level"/>
<dbReference type="Gene3D" id="3.40.1440.10">
    <property type="entry name" value="GIY-YIG endonuclease"/>
    <property type="match status" value="1"/>
</dbReference>
<evidence type="ECO:0000313" key="3">
    <source>
        <dbReference type="EMBL" id="JAA64734.1"/>
    </source>
</evidence>
<accession>L7MMP3</accession>
<sequence>MNPPRLTSFRRTLDYVALREKYGAPVISIIRQFVNLKSRLASFQSHLVFNSRCKSFGLIPKSLRLPLLVRSPMGRKTIAQAEHRLLKRLENDVFFAQRRLEFRLPNDFHDVLLHANSVAYRTREIRTESQDAKFALLERRCCESSGESSGILGIRNLSSHKLDPSEVRLLSRGLNFNVGYRPNLEKMTCAVEQAVRLVDPPQRDAARSRAIGVLSKLSSSKTDTLPIAEKTALRRLQQNKDIVVLPADKGNSTVILDRSDYVSKMTSLLQDETTYAKVSRDPTTKIESELQKLLTEVFKLVPPDSKYLYYKLLCHNGSAPAIYGLPKVHKPEVPLRPIVDFTRSPLYELSGYLHRVLRPLVGNTPTYVKDSAHFIELLGGVTIDDDEVMVSFDVKSMFTCVPVDYAVRCCKNLLENDASLPLRTPFETEDLCRLLEFCMKNTYFIFNGQFYKQQFGTAMGASVSVACANIALEALEHSALSSYESAPKFFVRYVDDCFCVIHRQDVMPFLELLNSLVPSIQFTVEQENNGMIAFLDVLVRRSAKGFITSVYRKPTHTGRYLRFDSAHPIGQKRSVAAALFSRAMRICSEPGLRKKELGVVRKDLCSNGYPSQLLRTQQLRSSVACPEEVREADRPKRAAVPYAQGVSEALARVFGTYGVKIAHVPTNKLKQKLVRVKDRLEISRFPGVIYKIPCKECDVSYIGTTGNFKRRIQQHQNDVKKGNASSNVLAEHHLNTNHVIDWDSASIIATEKRLSTRLLLESLHIQTTKNAINRTRGNLPEIYMRTLRH</sequence>
<dbReference type="PROSITE" id="PS50878">
    <property type="entry name" value="RT_POL"/>
    <property type="match status" value="1"/>
</dbReference>
<dbReference type="AlphaFoldDB" id="L7MMP3"/>
<dbReference type="Pfam" id="PF26215">
    <property type="entry name" value="HTH_animal"/>
    <property type="match status" value="1"/>
</dbReference>
<evidence type="ECO:0000259" key="2">
    <source>
        <dbReference type="PROSITE" id="PS50878"/>
    </source>
</evidence>
<name>L7MMP3_RHIPC</name>
<protein>
    <submittedName>
        <fullName evidence="3">Putative tick transposon</fullName>
    </submittedName>
</protein>
<dbReference type="PROSITE" id="PS50164">
    <property type="entry name" value="GIY_YIG"/>
    <property type="match status" value="1"/>
</dbReference>
<dbReference type="InterPro" id="IPR035901">
    <property type="entry name" value="GIY-YIG_endonuc_sf"/>
</dbReference>
<dbReference type="SUPFAM" id="SSF82771">
    <property type="entry name" value="GIY-YIG endonuclease"/>
    <property type="match status" value="1"/>
</dbReference>
<dbReference type="InterPro" id="IPR043502">
    <property type="entry name" value="DNA/RNA_pol_sf"/>
</dbReference>
<reference evidence="3" key="1">
    <citation type="submission" date="2012-11" db="EMBL/GenBank/DDBJ databases">
        <authorList>
            <person name="Lucero-Rivera Y.E."/>
            <person name="Tovar-Ramirez D."/>
        </authorList>
    </citation>
    <scope>NUCLEOTIDE SEQUENCE</scope>
    <source>
        <tissue evidence="3">Salivary gland</tissue>
    </source>
</reference>
<feature type="non-terminal residue" evidence="3">
    <location>
        <position position="789"/>
    </location>
</feature>
<dbReference type="InterPro" id="IPR058912">
    <property type="entry name" value="HTH_animal"/>
</dbReference>
<evidence type="ECO:0000259" key="1">
    <source>
        <dbReference type="PROSITE" id="PS50164"/>
    </source>
</evidence>
<feature type="domain" description="Reverse transcriptase" evidence="2">
    <location>
        <begin position="306"/>
        <end position="551"/>
    </location>
</feature>
<dbReference type="GO" id="GO:0071897">
    <property type="term" value="P:DNA biosynthetic process"/>
    <property type="evidence" value="ECO:0007669"/>
    <property type="project" value="UniProtKB-ARBA"/>
</dbReference>
<dbReference type="PANTHER" id="PTHR21301">
    <property type="entry name" value="REVERSE TRANSCRIPTASE"/>
    <property type="match status" value="1"/>
</dbReference>
<organism evidence="3">
    <name type="scientific">Rhipicephalus pulchellus</name>
    <name type="common">Yellow backed tick</name>
    <name type="synonym">Dermacentor pulchellus</name>
    <dbReference type="NCBI Taxonomy" id="72859"/>
    <lineage>
        <taxon>Eukaryota</taxon>
        <taxon>Metazoa</taxon>
        <taxon>Ecdysozoa</taxon>
        <taxon>Arthropoda</taxon>
        <taxon>Chelicerata</taxon>
        <taxon>Arachnida</taxon>
        <taxon>Acari</taxon>
        <taxon>Parasitiformes</taxon>
        <taxon>Ixodida</taxon>
        <taxon>Ixodoidea</taxon>
        <taxon>Ixodidae</taxon>
        <taxon>Rhipicephalinae</taxon>
        <taxon>Rhipicephalus</taxon>
        <taxon>Rhipicephalus</taxon>
    </lineage>
</organism>
<dbReference type="InterPro" id="IPR000305">
    <property type="entry name" value="GIY-YIG_endonuc"/>
</dbReference>
<dbReference type="InterPro" id="IPR000477">
    <property type="entry name" value="RT_dom"/>
</dbReference>
<dbReference type="Pfam" id="PF01541">
    <property type="entry name" value="GIY-YIG"/>
    <property type="match status" value="1"/>
</dbReference>
<dbReference type="SUPFAM" id="SSF56672">
    <property type="entry name" value="DNA/RNA polymerases"/>
    <property type="match status" value="1"/>
</dbReference>
<dbReference type="CDD" id="cd10442">
    <property type="entry name" value="GIY-YIG_PLEs"/>
    <property type="match status" value="1"/>
</dbReference>